<feature type="region of interest" description="Disordered" evidence="1">
    <location>
        <begin position="364"/>
        <end position="389"/>
    </location>
</feature>
<keyword evidence="3" id="KW-1185">Reference proteome</keyword>
<feature type="compositionally biased region" description="Polar residues" evidence="1">
    <location>
        <begin position="378"/>
        <end position="389"/>
    </location>
</feature>
<organism evidence="2 3">
    <name type="scientific">Pseudolycoriella hygida</name>
    <dbReference type="NCBI Taxonomy" id="35572"/>
    <lineage>
        <taxon>Eukaryota</taxon>
        <taxon>Metazoa</taxon>
        <taxon>Ecdysozoa</taxon>
        <taxon>Arthropoda</taxon>
        <taxon>Hexapoda</taxon>
        <taxon>Insecta</taxon>
        <taxon>Pterygota</taxon>
        <taxon>Neoptera</taxon>
        <taxon>Endopterygota</taxon>
        <taxon>Diptera</taxon>
        <taxon>Nematocera</taxon>
        <taxon>Sciaroidea</taxon>
        <taxon>Sciaridae</taxon>
        <taxon>Pseudolycoriella</taxon>
    </lineage>
</organism>
<dbReference type="EMBL" id="WJQU01000004">
    <property type="protein sequence ID" value="KAJ6635636.1"/>
    <property type="molecule type" value="Genomic_DNA"/>
</dbReference>
<evidence type="ECO:0000313" key="3">
    <source>
        <dbReference type="Proteomes" id="UP001151699"/>
    </source>
</evidence>
<feature type="compositionally biased region" description="Basic and acidic residues" evidence="1">
    <location>
        <begin position="673"/>
        <end position="682"/>
    </location>
</feature>
<feature type="region of interest" description="Disordered" evidence="1">
    <location>
        <begin position="673"/>
        <end position="693"/>
    </location>
</feature>
<feature type="region of interest" description="Disordered" evidence="1">
    <location>
        <begin position="416"/>
        <end position="455"/>
    </location>
</feature>
<dbReference type="Proteomes" id="UP001151699">
    <property type="component" value="Chromosome C"/>
</dbReference>
<dbReference type="AlphaFoldDB" id="A0A9Q0RX28"/>
<protein>
    <submittedName>
        <fullName evidence="2">Uncharacterized protein</fullName>
    </submittedName>
</protein>
<evidence type="ECO:0000256" key="1">
    <source>
        <dbReference type="SAM" id="MobiDB-lite"/>
    </source>
</evidence>
<feature type="region of interest" description="Disordered" evidence="1">
    <location>
        <begin position="617"/>
        <end position="649"/>
    </location>
</feature>
<feature type="compositionally biased region" description="Basic and acidic residues" evidence="1">
    <location>
        <begin position="419"/>
        <end position="435"/>
    </location>
</feature>
<name>A0A9Q0RX28_9DIPT</name>
<reference evidence="2" key="1">
    <citation type="submission" date="2022-07" db="EMBL/GenBank/DDBJ databases">
        <authorList>
            <person name="Trinca V."/>
            <person name="Uliana J.V.C."/>
            <person name="Torres T.T."/>
            <person name="Ward R.J."/>
            <person name="Monesi N."/>
        </authorList>
    </citation>
    <scope>NUCLEOTIDE SEQUENCE</scope>
    <source>
        <strain evidence="2">HSMRA1968</strain>
        <tissue evidence="2">Whole embryos</tissue>
    </source>
</reference>
<evidence type="ECO:0000313" key="2">
    <source>
        <dbReference type="EMBL" id="KAJ6635636.1"/>
    </source>
</evidence>
<accession>A0A9Q0RX28</accession>
<feature type="non-terminal residue" evidence="2">
    <location>
        <position position="915"/>
    </location>
</feature>
<feature type="compositionally biased region" description="Acidic residues" evidence="1">
    <location>
        <begin position="631"/>
        <end position="647"/>
    </location>
</feature>
<comment type="caution">
    <text evidence="2">The sequence shown here is derived from an EMBL/GenBank/DDBJ whole genome shotgun (WGS) entry which is preliminary data.</text>
</comment>
<sequence length="915" mass="101665">MSRKNSRAIPNQSIILSDKEAATISRIETYKFFISLIVLELLVHLVSSDVSLTIGPKQTPVGYHYSGSYSTVAPENKAQYVASYSPVAPEIRYVGSYSSAAPDIKSQYVASYSTPASNSKGQYVASYSSAAPENKAEYIASYSTPAPENKAKYVGYYSTPASSSKAQYVGSYSTAAPDNKAQYVASYSTPASNSKAQYVTSYSSAAPENKAEYVASYSTSAPENKAQYVGYYSTAAPENKAQYVASYSTPASNNKAQYVASYSSAAPDNKAQYVASYSTPASTDKAQYVASYSSAAPENKAEYVASYSTPAPENKAQYVGYYSTAAPDNKAQYVASYSNPASRNKAQYVSSYSSVAPDSKAQYVSTSSKSSYDAYPSGQISSERQHSANHQEYNPQYQNDRGVILISKELQVPFVASKQNEESKNCDDNTDDGKTDGVQAEESPNTEYGVHQDENNQQIVPTVQQNVESNEQTKPVYKTSKYEVRRPGIRKEFYDIEEKVFIKPAGSAIFELQHDKPHTAAILNKHIYQQQSYPYPQYSYDDSQYYPQVQQYANHGYHPVVIQPAPSPGYGHNPGHSPPRPHVTYPDPHQVTPVYPSTTVTPEYVPPVTGGYLPPCEEVPAGKPHAHELSEDVNDDESDEDEHDYDSDAGYISPIKEEKQDFVGVVYASDKGDKSNQYRQRENYQPPEGPVYSPEARIDRLRVEYKNQRGDVGQQKLTQYRQQFHQEYVPNGNVNARRVQVRPNGDPTFSPAKYSEDERKSQLEIENSQRLLDLYSANGDVTEIGFGGKSQRYKAPSESGNVRARVVSVTPAPEYANYVDEQHKSRRVVLSKPLYTVQHVEVREHNHRLVEEVQSDSVEPKVSEFQKLRLIGSSSGKTSSQRQHQINDEVEYVTPVAQEYAQLRDGTPVPEYLQN</sequence>
<gene>
    <name evidence="2" type="ORF">Bhyg_14222</name>
</gene>
<dbReference type="OrthoDB" id="6630845at2759"/>
<proteinExistence type="predicted"/>